<feature type="domain" description="RNA-binding S4" evidence="4">
    <location>
        <begin position="11"/>
        <end position="76"/>
    </location>
</feature>
<dbReference type="InterPro" id="IPR029063">
    <property type="entry name" value="SAM-dependent_MTases_sf"/>
</dbReference>
<dbReference type="GO" id="GO:0032259">
    <property type="term" value="P:methylation"/>
    <property type="evidence" value="ECO:0007669"/>
    <property type="project" value="UniProtKB-KW"/>
</dbReference>
<dbReference type="PIRSF" id="PIRSF005578">
    <property type="entry name" value="TlyA"/>
    <property type="match status" value="1"/>
</dbReference>
<proteinExistence type="inferred from homology"/>
<keyword evidence="5" id="KW-0808">Transferase</keyword>
<dbReference type="PANTHER" id="PTHR32319">
    <property type="entry name" value="BACTERIAL HEMOLYSIN-LIKE PROTEIN"/>
    <property type="match status" value="1"/>
</dbReference>
<accession>A0A2P7SJ85</accession>
<dbReference type="Proteomes" id="UP000241229">
    <property type="component" value="Unassembled WGS sequence"/>
</dbReference>
<name>A0A2P7SJ85_9HYPH</name>
<gene>
    <name evidence="5" type="ORF">C7I84_07980</name>
</gene>
<dbReference type="InterPro" id="IPR002877">
    <property type="entry name" value="RNA_MeTrfase_FtsJ_dom"/>
</dbReference>
<dbReference type="InterPro" id="IPR004538">
    <property type="entry name" value="Hemolysin_A/TlyA"/>
</dbReference>
<keyword evidence="5" id="KW-0489">Methyltransferase</keyword>
<keyword evidence="6" id="KW-1185">Reference proteome</keyword>
<dbReference type="InterPro" id="IPR047048">
    <property type="entry name" value="TlyA"/>
</dbReference>
<dbReference type="InterPro" id="IPR036986">
    <property type="entry name" value="S4_RNA-bd_sf"/>
</dbReference>
<dbReference type="Gene3D" id="3.40.50.150">
    <property type="entry name" value="Vaccinia Virus protein VP39"/>
    <property type="match status" value="1"/>
</dbReference>
<evidence type="ECO:0000256" key="3">
    <source>
        <dbReference type="PROSITE-ProRule" id="PRU00182"/>
    </source>
</evidence>
<evidence type="ECO:0000256" key="2">
    <source>
        <dbReference type="ARBA" id="ARBA00029460"/>
    </source>
</evidence>
<dbReference type="OrthoDB" id="9784736at2"/>
<comment type="caution">
    <text evidence="5">The sequence shown here is derived from an EMBL/GenBank/DDBJ whole genome shotgun (WGS) entry which is preliminary data.</text>
</comment>
<evidence type="ECO:0000259" key="4">
    <source>
        <dbReference type="SMART" id="SM00363"/>
    </source>
</evidence>
<dbReference type="GO" id="GO:0003723">
    <property type="term" value="F:RNA binding"/>
    <property type="evidence" value="ECO:0007669"/>
    <property type="project" value="UniProtKB-KW"/>
</dbReference>
<dbReference type="CDD" id="cd00165">
    <property type="entry name" value="S4"/>
    <property type="match status" value="1"/>
</dbReference>
<dbReference type="InterPro" id="IPR002942">
    <property type="entry name" value="S4_RNA-bd"/>
</dbReference>
<dbReference type="Pfam" id="PF01728">
    <property type="entry name" value="FtsJ"/>
    <property type="match status" value="1"/>
</dbReference>
<dbReference type="Gene3D" id="3.10.290.10">
    <property type="entry name" value="RNA-binding S4 domain"/>
    <property type="match status" value="1"/>
</dbReference>
<dbReference type="RefSeq" id="WP_106771639.1">
    <property type="nucleotide sequence ID" value="NZ_PXYK01000006.1"/>
</dbReference>
<evidence type="ECO:0000256" key="1">
    <source>
        <dbReference type="ARBA" id="ARBA00022884"/>
    </source>
</evidence>
<dbReference type="Pfam" id="PF01479">
    <property type="entry name" value="S4"/>
    <property type="match status" value="1"/>
</dbReference>
<dbReference type="SUPFAM" id="SSF53335">
    <property type="entry name" value="S-adenosyl-L-methionine-dependent methyltransferases"/>
    <property type="match status" value="1"/>
</dbReference>
<comment type="similarity">
    <text evidence="2">Belongs to the TlyA family.</text>
</comment>
<dbReference type="AlphaFoldDB" id="A0A2P7SJ85"/>
<protein>
    <submittedName>
        <fullName evidence="5">TlyA family rRNA (Cytidine-2'-O)-methyltransferase</fullName>
    </submittedName>
</protein>
<dbReference type="EMBL" id="PXYK01000006">
    <property type="protein sequence ID" value="PSJ62537.1"/>
    <property type="molecule type" value="Genomic_DNA"/>
</dbReference>
<dbReference type="CDD" id="cd02440">
    <property type="entry name" value="AdoMet_MTases"/>
    <property type="match status" value="1"/>
</dbReference>
<reference evidence="5 6" key="1">
    <citation type="submission" date="2018-03" db="EMBL/GenBank/DDBJ databases">
        <title>The draft genome of Mesorhizobium sp. 6GN-30.</title>
        <authorList>
            <person name="Liu L."/>
            <person name="Li L."/>
            <person name="Wang T."/>
            <person name="Zhang X."/>
            <person name="Liang L."/>
        </authorList>
    </citation>
    <scope>NUCLEOTIDE SEQUENCE [LARGE SCALE GENOMIC DNA]</scope>
    <source>
        <strain evidence="5 6">6GN30</strain>
    </source>
</reference>
<dbReference type="GO" id="GO:0008168">
    <property type="term" value="F:methyltransferase activity"/>
    <property type="evidence" value="ECO:0007669"/>
    <property type="project" value="UniProtKB-KW"/>
</dbReference>
<organism evidence="5 6">
    <name type="scientific">Kumtagia ephedrae</name>
    <dbReference type="NCBI Taxonomy" id="2116701"/>
    <lineage>
        <taxon>Bacteria</taxon>
        <taxon>Pseudomonadati</taxon>
        <taxon>Pseudomonadota</taxon>
        <taxon>Alphaproteobacteria</taxon>
        <taxon>Hyphomicrobiales</taxon>
        <taxon>Phyllobacteriaceae</taxon>
        <taxon>Kumtagia</taxon>
    </lineage>
</organism>
<dbReference type="PROSITE" id="PS50889">
    <property type="entry name" value="S4"/>
    <property type="match status" value="1"/>
</dbReference>
<sequence length="255" mass="26476">MTAERKSGKGSRLDEVLVRRGFFASRSRARDAVERATVRVAGAVVSKPGATVAEDAAIEVDDPASAYVSRAALKLVAGLDYFGLDPAGRIALDIGASTGGFTQVLLERGAQKVFAVDVGHGQIDPGLRADPRVIVREGLNARALGAADLDGQAPDFLVSDVSFISLRLALPPALALAAPGAEAVFLVKPQFEAGRQAIGKGGILKNPEDGARVAEDIASWLDAMSGWRSLGLHASPIEGGDGNREFLLGAIKDSP</sequence>
<evidence type="ECO:0000313" key="5">
    <source>
        <dbReference type="EMBL" id="PSJ62537.1"/>
    </source>
</evidence>
<dbReference type="SMART" id="SM00363">
    <property type="entry name" value="S4"/>
    <property type="match status" value="1"/>
</dbReference>
<keyword evidence="1 3" id="KW-0694">RNA-binding</keyword>
<evidence type="ECO:0000313" key="6">
    <source>
        <dbReference type="Proteomes" id="UP000241229"/>
    </source>
</evidence>
<dbReference type="SUPFAM" id="SSF55174">
    <property type="entry name" value="Alpha-L RNA-binding motif"/>
    <property type="match status" value="1"/>
</dbReference>
<dbReference type="PANTHER" id="PTHR32319:SF0">
    <property type="entry name" value="BACTERIAL HEMOLYSIN-LIKE PROTEIN"/>
    <property type="match status" value="1"/>
</dbReference>
<dbReference type="NCBIfam" id="TIGR00478">
    <property type="entry name" value="tly"/>
    <property type="match status" value="1"/>
</dbReference>